<proteinExistence type="predicted"/>
<organism evidence="2 3">
    <name type="scientific">Aceticella autotrophica</name>
    <dbReference type="NCBI Taxonomy" id="2755338"/>
    <lineage>
        <taxon>Bacteria</taxon>
        <taxon>Bacillati</taxon>
        <taxon>Bacillota</taxon>
        <taxon>Clostridia</taxon>
        <taxon>Thermoanaerobacterales</taxon>
        <taxon>Thermoanaerobacteraceae</taxon>
        <taxon>Aceticella</taxon>
    </lineage>
</organism>
<sequence length="235" mass="27402">MCKNILFLIPYAVVNSSIYNELENELNKKLVNTEIIKVELKGHGQRKNEELYDSIDQASNEIINFIRRKQKGSKVYIYGHCLGAIIAYDIYSKVKEDKIFNIEKLFLGSVSMNSKKFNFDEFVDNYIKSNIEKLLNNEDIKISNEIIKQALKYSTPILYKEYRIIVEYLSSKKVTFDENIILINGKLDIWFDIDIIKNCVNGYEFSKQYFTSGGHFYLDTCCNELADILLSEIDD</sequence>
<evidence type="ECO:0000313" key="2">
    <source>
        <dbReference type="EMBL" id="QSZ27540.1"/>
    </source>
</evidence>
<dbReference type="EMBL" id="CP060096">
    <property type="protein sequence ID" value="QSZ27540.1"/>
    <property type="molecule type" value="Genomic_DNA"/>
</dbReference>
<dbReference type="Gene3D" id="3.40.50.1820">
    <property type="entry name" value="alpha/beta hydrolase"/>
    <property type="match status" value="1"/>
</dbReference>
<dbReference type="RefSeq" id="WP_284680243.1">
    <property type="nucleotide sequence ID" value="NZ_CP060096.1"/>
</dbReference>
<keyword evidence="3" id="KW-1185">Reference proteome</keyword>
<protein>
    <recommendedName>
        <fullName evidence="1">Thioesterase domain-containing protein</fullName>
    </recommendedName>
</protein>
<reference evidence="2" key="1">
    <citation type="submission" date="2020-08" db="EMBL/GenBank/DDBJ databases">
        <title>Genomic insights into the carbon and energy metabolism of the first obligate autotrophic acetogenic bacterium Aceticella autotrophica gen. nov., sp. nov.</title>
        <authorList>
            <person name="Toshchakov S.V."/>
            <person name="Elcheninov A.G."/>
            <person name="Kublanov I.V."/>
            <person name="Frolov E.N."/>
            <person name="Lebedinsky A.V."/>
        </authorList>
    </citation>
    <scope>NUCLEOTIDE SEQUENCE</scope>
    <source>
        <strain evidence="2">3443-3Ac</strain>
    </source>
</reference>
<name>A0A975AW46_9THEO</name>
<dbReference type="SUPFAM" id="SSF53474">
    <property type="entry name" value="alpha/beta-Hydrolases"/>
    <property type="match status" value="1"/>
</dbReference>
<dbReference type="KEGG" id="aaut:ACETAC_01035"/>
<dbReference type="InterPro" id="IPR001031">
    <property type="entry name" value="Thioesterase"/>
</dbReference>
<dbReference type="AlphaFoldDB" id="A0A975AW46"/>
<accession>A0A975AW46</accession>
<feature type="domain" description="Thioesterase" evidence="1">
    <location>
        <begin position="5"/>
        <end position="169"/>
    </location>
</feature>
<dbReference type="InterPro" id="IPR029058">
    <property type="entry name" value="AB_hydrolase_fold"/>
</dbReference>
<evidence type="ECO:0000259" key="1">
    <source>
        <dbReference type="Pfam" id="PF00975"/>
    </source>
</evidence>
<dbReference type="Pfam" id="PF00975">
    <property type="entry name" value="Thioesterase"/>
    <property type="match status" value="1"/>
</dbReference>
<dbReference type="Proteomes" id="UP000671913">
    <property type="component" value="Chromosome"/>
</dbReference>
<gene>
    <name evidence="2" type="ORF">ACETAC_01035</name>
</gene>
<evidence type="ECO:0000313" key="3">
    <source>
        <dbReference type="Proteomes" id="UP000671913"/>
    </source>
</evidence>